<dbReference type="OrthoDB" id="9811097at2"/>
<dbReference type="InterPro" id="IPR011109">
    <property type="entry name" value="DNA_bind_recombinase_dom"/>
</dbReference>
<feature type="domain" description="Resolvase/invertase-type recombinase catalytic" evidence="1">
    <location>
        <begin position="14"/>
        <end position="164"/>
    </location>
</feature>
<dbReference type="InterPro" id="IPR050639">
    <property type="entry name" value="SSR_resolvase"/>
</dbReference>
<dbReference type="GO" id="GO:0003677">
    <property type="term" value="F:DNA binding"/>
    <property type="evidence" value="ECO:0007669"/>
    <property type="project" value="InterPro"/>
</dbReference>
<reference evidence="3 4" key="1">
    <citation type="submission" date="2020-08" db="EMBL/GenBank/DDBJ databases">
        <title>Genomic Encyclopedia of Type Strains, Phase IV (KMG-IV): sequencing the most valuable type-strain genomes for metagenomic binning, comparative biology and taxonomic classification.</title>
        <authorList>
            <person name="Goeker M."/>
        </authorList>
    </citation>
    <scope>NUCLEOTIDE SEQUENCE [LARGE SCALE GENOMIC DNA]</scope>
    <source>
        <strain evidence="3 4">DSM 103733</strain>
    </source>
</reference>
<dbReference type="PANTHER" id="PTHR30461">
    <property type="entry name" value="DNA-INVERTASE FROM LAMBDOID PROPHAGE"/>
    <property type="match status" value="1"/>
</dbReference>
<accession>A0A841K466</accession>
<dbReference type="RefSeq" id="WP_050061387.1">
    <property type="nucleotide sequence ID" value="NZ_JACHEK010000011.1"/>
</dbReference>
<proteinExistence type="predicted"/>
<dbReference type="PANTHER" id="PTHR30461:SF23">
    <property type="entry name" value="DNA RECOMBINASE-RELATED"/>
    <property type="match status" value="1"/>
</dbReference>
<evidence type="ECO:0000313" key="4">
    <source>
        <dbReference type="Proteomes" id="UP000538666"/>
    </source>
</evidence>
<dbReference type="InterPro" id="IPR006119">
    <property type="entry name" value="Resolv_N"/>
</dbReference>
<organism evidence="3 4">
    <name type="scientific">Silvibacterium bohemicum</name>
    <dbReference type="NCBI Taxonomy" id="1577686"/>
    <lineage>
        <taxon>Bacteria</taxon>
        <taxon>Pseudomonadati</taxon>
        <taxon>Acidobacteriota</taxon>
        <taxon>Terriglobia</taxon>
        <taxon>Terriglobales</taxon>
        <taxon>Acidobacteriaceae</taxon>
        <taxon>Silvibacterium</taxon>
    </lineage>
</organism>
<dbReference type="InterPro" id="IPR038109">
    <property type="entry name" value="DNA_bind_recomb_sf"/>
</dbReference>
<dbReference type="Gene3D" id="3.90.1750.20">
    <property type="entry name" value="Putative Large Serine Recombinase, Chain B, Domain 2"/>
    <property type="match status" value="1"/>
</dbReference>
<dbReference type="PROSITE" id="PS51737">
    <property type="entry name" value="RECOMBINASE_DNA_BIND"/>
    <property type="match status" value="1"/>
</dbReference>
<name>A0A841K466_9BACT</name>
<sequence>MERLDPKSDRKLVRAAQYVRMSTEHQQYSTENQAEVIARYATDHGMEIVATYADDGKSGLTLGGRAELQRLLAEAESGHADFSVVLVYDVSRWGRFLDADESAYHEYVCRRAGINVHYPAEQFVNDGSPMSTLIKAVKRTMAAEYSRELSVKVFAGQCRLIERGYRQGGAAGYGLRRQLVAMDGTPKGLLARGQQKSFQTDRVILVPGPEDEIVIVREIFDAFTSGRLSELQIAQLLNGRGVRTDLSREWTRGVVHQLLTNPKYMGVNVYNRKSFKLKQKRLVNPPDMWIRKEGAFQAVISPEQFFQAQAIIQARSKHFTDEEMLGQLRGLLKRYNTLSGMLIDETEGMPSSSAYRSRFSSLVKAYTLIGFTPERDYAYIELNRTLRHFHANHCETLVARLREAGASVRQDPITELFIVNEEFSISLVVARCQPTPGGSTRWNLRFDTSLKPDVTIAVRLEQNNEDVRDYYLFPGSDLFAKRLRLGPENGFFIDLYRFDDLRFLISMAERTPIEVAA</sequence>
<dbReference type="CDD" id="cd00338">
    <property type="entry name" value="Ser_Recombinase"/>
    <property type="match status" value="1"/>
</dbReference>
<dbReference type="SUPFAM" id="SSF53041">
    <property type="entry name" value="Resolvase-like"/>
    <property type="match status" value="1"/>
</dbReference>
<comment type="caution">
    <text evidence="3">The sequence shown here is derived from an EMBL/GenBank/DDBJ whole genome shotgun (WGS) entry which is preliminary data.</text>
</comment>
<dbReference type="GO" id="GO:0000150">
    <property type="term" value="F:DNA strand exchange activity"/>
    <property type="evidence" value="ECO:0007669"/>
    <property type="project" value="InterPro"/>
</dbReference>
<evidence type="ECO:0000259" key="1">
    <source>
        <dbReference type="PROSITE" id="PS51736"/>
    </source>
</evidence>
<dbReference type="SMART" id="SM00857">
    <property type="entry name" value="Resolvase"/>
    <property type="match status" value="1"/>
</dbReference>
<evidence type="ECO:0000313" key="3">
    <source>
        <dbReference type="EMBL" id="MBB6146729.1"/>
    </source>
</evidence>
<dbReference type="PROSITE" id="PS51736">
    <property type="entry name" value="RECOMBINASES_3"/>
    <property type="match status" value="1"/>
</dbReference>
<feature type="domain" description="Recombinase" evidence="2">
    <location>
        <begin position="195"/>
        <end position="318"/>
    </location>
</feature>
<gene>
    <name evidence="3" type="ORF">HNQ77_004710</name>
</gene>
<dbReference type="Pfam" id="PF07508">
    <property type="entry name" value="Recombinase"/>
    <property type="match status" value="1"/>
</dbReference>
<dbReference type="Proteomes" id="UP000538666">
    <property type="component" value="Unassembled WGS sequence"/>
</dbReference>
<dbReference type="FunFam" id="3.40.50.1390:FF:000008">
    <property type="entry name" value="DNA recombinase"/>
    <property type="match status" value="1"/>
</dbReference>
<dbReference type="InterPro" id="IPR036162">
    <property type="entry name" value="Resolvase-like_N_sf"/>
</dbReference>
<dbReference type="Pfam" id="PF00239">
    <property type="entry name" value="Resolvase"/>
    <property type="match status" value="1"/>
</dbReference>
<keyword evidence="4" id="KW-1185">Reference proteome</keyword>
<dbReference type="AlphaFoldDB" id="A0A841K466"/>
<evidence type="ECO:0000259" key="2">
    <source>
        <dbReference type="PROSITE" id="PS51737"/>
    </source>
</evidence>
<protein>
    <submittedName>
        <fullName evidence="3">DNA invertase Pin-like site-specific DNA recombinase</fullName>
    </submittedName>
</protein>
<dbReference type="Gene3D" id="3.40.50.1390">
    <property type="entry name" value="Resolvase, N-terminal catalytic domain"/>
    <property type="match status" value="1"/>
</dbReference>
<dbReference type="EMBL" id="JACHEK010000011">
    <property type="protein sequence ID" value="MBB6146729.1"/>
    <property type="molecule type" value="Genomic_DNA"/>
</dbReference>